<protein>
    <submittedName>
        <fullName evidence="4">Cation channel family transporter</fullName>
    </submittedName>
</protein>
<dbReference type="InterPro" id="IPR014710">
    <property type="entry name" value="RmlC-like_jellyroll"/>
</dbReference>
<organism evidence="4 5">
    <name type="scientific">Tetrahymena thermophila (strain SB210)</name>
    <dbReference type="NCBI Taxonomy" id="312017"/>
    <lineage>
        <taxon>Eukaryota</taxon>
        <taxon>Sar</taxon>
        <taxon>Alveolata</taxon>
        <taxon>Ciliophora</taxon>
        <taxon>Intramacronucleata</taxon>
        <taxon>Oligohymenophorea</taxon>
        <taxon>Hymenostomatida</taxon>
        <taxon>Tetrahymenina</taxon>
        <taxon>Tetrahymenidae</taxon>
        <taxon>Tetrahymena</taxon>
    </lineage>
</organism>
<dbReference type="EMBL" id="GG662612">
    <property type="protein sequence ID" value="EDK31508.2"/>
    <property type="molecule type" value="Genomic_DNA"/>
</dbReference>
<feature type="region of interest" description="Disordered" evidence="1">
    <location>
        <begin position="380"/>
        <end position="422"/>
    </location>
</feature>
<feature type="compositionally biased region" description="Low complexity" evidence="1">
    <location>
        <begin position="1138"/>
        <end position="1150"/>
    </location>
</feature>
<evidence type="ECO:0000313" key="4">
    <source>
        <dbReference type="EMBL" id="EDK31508.2"/>
    </source>
</evidence>
<dbReference type="InterPro" id="IPR018490">
    <property type="entry name" value="cNMP-bd_dom_sf"/>
</dbReference>
<dbReference type="Pfam" id="PF07885">
    <property type="entry name" value="Ion_trans_2"/>
    <property type="match status" value="1"/>
</dbReference>
<dbReference type="Gene3D" id="2.60.120.10">
    <property type="entry name" value="Jelly Rolls"/>
    <property type="match status" value="1"/>
</dbReference>
<dbReference type="Gene3D" id="1.10.287.70">
    <property type="match status" value="1"/>
</dbReference>
<dbReference type="SUPFAM" id="SSF81324">
    <property type="entry name" value="Voltage-gated potassium channels"/>
    <property type="match status" value="1"/>
</dbReference>
<dbReference type="GO" id="GO:0005249">
    <property type="term" value="F:voltage-gated potassium channel activity"/>
    <property type="evidence" value="ECO:0007669"/>
    <property type="project" value="TreeGrafter"/>
</dbReference>
<feature type="compositionally biased region" description="Polar residues" evidence="1">
    <location>
        <begin position="1437"/>
        <end position="1469"/>
    </location>
</feature>
<reference evidence="5" key="1">
    <citation type="journal article" date="2006" name="PLoS Biol.">
        <title>Macronuclear genome sequence of the ciliate Tetrahymena thermophila, a model eukaryote.</title>
        <authorList>
            <person name="Eisen J.A."/>
            <person name="Coyne R.S."/>
            <person name="Wu M."/>
            <person name="Wu D."/>
            <person name="Thiagarajan M."/>
            <person name="Wortman J.R."/>
            <person name="Badger J.H."/>
            <person name="Ren Q."/>
            <person name="Amedeo P."/>
            <person name="Jones K.M."/>
            <person name="Tallon L.J."/>
            <person name="Delcher A.L."/>
            <person name="Salzberg S.L."/>
            <person name="Silva J.C."/>
            <person name="Haas B.J."/>
            <person name="Majoros W.H."/>
            <person name="Farzad M."/>
            <person name="Carlton J.M."/>
            <person name="Smith R.K. Jr."/>
            <person name="Garg J."/>
            <person name="Pearlman R.E."/>
            <person name="Karrer K.M."/>
            <person name="Sun L."/>
            <person name="Manning G."/>
            <person name="Elde N.C."/>
            <person name="Turkewitz A.P."/>
            <person name="Asai D.J."/>
            <person name="Wilkes D.E."/>
            <person name="Wang Y."/>
            <person name="Cai H."/>
            <person name="Collins K."/>
            <person name="Stewart B.A."/>
            <person name="Lee S.R."/>
            <person name="Wilamowska K."/>
            <person name="Weinberg Z."/>
            <person name="Ruzzo W.L."/>
            <person name="Wloga D."/>
            <person name="Gaertig J."/>
            <person name="Frankel J."/>
            <person name="Tsao C.-C."/>
            <person name="Gorovsky M.A."/>
            <person name="Keeling P.J."/>
            <person name="Waller R.F."/>
            <person name="Patron N.J."/>
            <person name="Cherry J.M."/>
            <person name="Stover N.A."/>
            <person name="Krieger C.J."/>
            <person name="del Toro C."/>
            <person name="Ryder H.F."/>
            <person name="Williamson S.C."/>
            <person name="Barbeau R.A."/>
            <person name="Hamilton E.P."/>
            <person name="Orias E."/>
        </authorList>
    </citation>
    <scope>NUCLEOTIDE SEQUENCE [LARGE SCALE GENOMIC DNA]</scope>
    <source>
        <strain evidence="5">SB210</strain>
    </source>
</reference>
<dbReference type="InterPro" id="IPR000595">
    <property type="entry name" value="cNMP-bd_dom"/>
</dbReference>
<gene>
    <name evidence="4" type="ORF">TTHERM_00408699</name>
</gene>
<dbReference type="InterPro" id="IPR050818">
    <property type="entry name" value="KCNH_animal-type"/>
</dbReference>
<dbReference type="GeneID" id="7825767"/>
<dbReference type="GO" id="GO:0042391">
    <property type="term" value="P:regulation of membrane potential"/>
    <property type="evidence" value="ECO:0007669"/>
    <property type="project" value="TreeGrafter"/>
</dbReference>
<dbReference type="SMART" id="SM00100">
    <property type="entry name" value="cNMP"/>
    <property type="match status" value="1"/>
</dbReference>
<feature type="domain" description="Cyclic nucleotide-binding" evidence="3">
    <location>
        <begin position="922"/>
        <end position="991"/>
    </location>
</feature>
<evidence type="ECO:0000259" key="3">
    <source>
        <dbReference type="PROSITE" id="PS50042"/>
    </source>
</evidence>
<dbReference type="SUPFAM" id="SSF51206">
    <property type="entry name" value="cAMP-binding domain-like"/>
    <property type="match status" value="1"/>
</dbReference>
<keyword evidence="2" id="KW-0472">Membrane</keyword>
<feature type="region of interest" description="Disordered" evidence="1">
    <location>
        <begin position="1430"/>
        <end position="1469"/>
    </location>
</feature>
<feature type="transmembrane region" description="Helical" evidence="2">
    <location>
        <begin position="816"/>
        <end position="840"/>
    </location>
</feature>
<evidence type="ECO:0000313" key="5">
    <source>
        <dbReference type="Proteomes" id="UP000009168"/>
    </source>
</evidence>
<dbReference type="CDD" id="cd00038">
    <property type="entry name" value="CAP_ED"/>
    <property type="match status" value="1"/>
</dbReference>
<dbReference type="PROSITE" id="PS50042">
    <property type="entry name" value="CNMP_BINDING_3"/>
    <property type="match status" value="1"/>
</dbReference>
<feature type="region of interest" description="Disordered" evidence="1">
    <location>
        <begin position="1130"/>
        <end position="1166"/>
    </location>
</feature>
<dbReference type="InterPro" id="IPR013099">
    <property type="entry name" value="K_chnl_dom"/>
</dbReference>
<dbReference type="Proteomes" id="UP000009168">
    <property type="component" value="Unassembled WGS sequence"/>
</dbReference>
<dbReference type="GO" id="GO:0005886">
    <property type="term" value="C:plasma membrane"/>
    <property type="evidence" value="ECO:0007669"/>
    <property type="project" value="TreeGrafter"/>
</dbReference>
<dbReference type="PANTHER" id="PTHR10217">
    <property type="entry name" value="VOLTAGE AND LIGAND GATED POTASSIUM CHANNEL"/>
    <property type="match status" value="1"/>
</dbReference>
<feature type="transmembrane region" description="Helical" evidence="2">
    <location>
        <begin position="745"/>
        <end position="764"/>
    </location>
</feature>
<proteinExistence type="predicted"/>
<keyword evidence="2" id="KW-1133">Transmembrane helix</keyword>
<sequence>MKTRFYDIIYFNRNINFKYKFNYQSCYTTQQINLKYLHKFSFLLAIQIFTLFVLFYKVFLKLQFLYIFISPVNIQLSLYVQFQKLSIKNIQLIKLIMKLLQKSEKVLKAIIKTVCIKHILIKDCQLRNWNSNFQCIKVNKKQNNQIDQQQCQLIQLLSQLQRILLKCSKLNILSKSFRQILRTQIYNLSQQSNSIYQVQCENRSQLINYFQLKTKSLINLLKIYRNFEQYQKYIKIASRQYQMDLKMNSEILFTSPKNVTQIFPEETIGDNDEKDMLKPKQNKKFLKLPSKKENQYFKSNKFLNSSKDQKRLSGTILQDQISQQTNSVKEKKFVKQNTSIVPQEQFASENNKNDKIETLEDLDKDLISPTPDTNQKIIIGNALRRQKQDQKKDSPMHLDPFMINSPKPRNSVASMNSGERTRRRISNFQKSLFQKRVKHEDEFGGGPNGLNDKNYEEDKLFTTQIAATELNNKVSQNIPPQISGEIEMDSHISSVLQKGRIFSNQRRTTEIMNSNYVSQSKKSSSSTKRKWNFVKKLGLVRKFVEKLQAQSSVYLFSRLTKQHITMVSDKAYILKDEENVSFFSLFIRAFASYFKNQSWLEPLSQESGILIYLNLFFLCAYTFLIYCTPLYVVFEFDNEQEELLLGRVIPLSVHFFDIFIKCNTSYYKQGNVVTDRKRILKNYFKKNSIYDILIIIAFSYTQKPSVLHLLILLKLRELFVIEEVIHQKFFISQNIQPSYTLIKLIYIDLFLAHLFSCGFLYVAFNGPSGSQDWITQNQLDQSNWIVQYINSLYFSIITMTTVGFGDIHPYNYLEKVYVSIVTMISSGIFGYTLSVIGGIMHEKFQKEAEFKRKRYDLNHYMSMRSITKSLQMKALKYLDYVKNKEDQQPLRGQDIVYNLSEELQRQIKRDFYGTILNQYKILNFNFTPQCLADLALRMQECYYGPGEIIYSQNNLDDRIFFVAKGRVELFIETSQKQYIYEIIQKGQAFGKDQFFGQPLLTQSAKSVSFTLIVFCSQIDFKEVLMNYPEDYEKFCMMRDNLTINSKAFQTSCTVCNKLYHTISTCPLMHHIRKKEFIVHRYIHSEPVERAFKERRKYDKFNSLKEIKLVRRDLKKIRHFMIKQAKEKKLNHKINNQGSSTSSSSSSLLSSYDSEEDKFKKPRNMGNSYEKDDRQFYLKTAKIKLVDGSVQLDSAYSDFLSDSISLSEYNNYFLNLEPNDQIIKINGVETIQEEKSQQYNDDEQSYYNINRRRSNINFLQLPQSYRENNFYSDINTQVLNLDEKIKIPLVKIGSNENVENNNNNKINENTQIGSNKAAIGTNPNFDTPMNQDKVELQEQQFKEFSKKDTLAHLQNQEEEDKKIFRQETHKEPLQNNNNDDGESIKQMKHFNKQLSVKNVNNPSKFYRKEFSLRQLNGQQVPFSTLQQNSIQQSSQFSLPSINDVQSSPKQINNADSSKTFSPQSKLNNTKSFFTSRPITSKQQIPYNSSNNQIAQVPSIPILGTGGSGSGSGETFNQIQSSKNPTFYSNQTTNTGPMSQQQSFNPSVNGSTLFGPYNFRKPFLDKPARVQMKKASIMNDFYSSYQSEFENQTQPSNKFPINTLINPQIAQIQAQQQRRDSYLSNNFNNTTYLNSSRRGTVGIFSMNPNITLHMNKIQSDIPNANNNVIDPSPNSQVQKIKNIPIYSPKNSGSGQFLGNTLLIPGTPISQIHRQSLKQDISLLIKNISPTHAQSSPQQSNIPRVGSYSYENNIINSDIIFIPLELDALREYKKYFPEGNFSIIFKEKIKIMKLLSRKFSNQTKDNPNLKKMIQKKLSKLNSISQKRSFLKQNSKFSGQSFQHNLNVPEIPRMRSVNLTPNVSINGHK</sequence>
<dbReference type="eggNOG" id="KOG0500">
    <property type="taxonomic scope" value="Eukaryota"/>
</dbReference>
<evidence type="ECO:0000256" key="1">
    <source>
        <dbReference type="SAM" id="MobiDB-lite"/>
    </source>
</evidence>
<feature type="transmembrane region" description="Helical" evidence="2">
    <location>
        <begin position="40"/>
        <end position="58"/>
    </location>
</feature>
<feature type="transmembrane region" description="Helical" evidence="2">
    <location>
        <begin position="609"/>
        <end position="632"/>
    </location>
</feature>
<dbReference type="PANTHER" id="PTHR10217:SF435">
    <property type="entry name" value="POTASSIUM VOLTAGE-GATED CHANNEL PROTEIN EAG"/>
    <property type="match status" value="1"/>
</dbReference>
<feature type="compositionally biased region" description="Polar residues" evidence="1">
    <location>
        <begin position="407"/>
        <end position="418"/>
    </location>
</feature>
<accession>A4VDB0</accession>
<evidence type="ECO:0000256" key="2">
    <source>
        <dbReference type="SAM" id="Phobius"/>
    </source>
</evidence>
<name>A4VDB0_TETTS</name>
<feature type="transmembrane region" description="Helical" evidence="2">
    <location>
        <begin position="784"/>
        <end position="804"/>
    </location>
</feature>
<dbReference type="Pfam" id="PF00027">
    <property type="entry name" value="cNMP_binding"/>
    <property type="match status" value="1"/>
</dbReference>
<feature type="compositionally biased region" description="Basic and acidic residues" evidence="1">
    <location>
        <begin position="386"/>
        <end position="396"/>
    </location>
</feature>
<dbReference type="Gene3D" id="1.10.287.630">
    <property type="entry name" value="Helix hairpin bin"/>
    <property type="match status" value="1"/>
</dbReference>
<keyword evidence="2" id="KW-0812">Transmembrane</keyword>
<dbReference type="HOGENOM" id="CLU_472153_0_0_1"/>
<keyword evidence="5" id="KW-1185">Reference proteome</keyword>
<dbReference type="InParanoid" id="A4VDB0"/>
<dbReference type="KEGG" id="tet:TTHERM_00408699"/>
<dbReference type="RefSeq" id="XP_001470916.2">
    <property type="nucleotide sequence ID" value="XM_001470866.2"/>
</dbReference>